<accession>A0A090MNP0</accession>
<reference evidence="7 8" key="1">
    <citation type="journal article" date="2014" name="Genome Announc.">
        <title>Genome Sequence of Afipia felis Strain 76713, Isolated in Hospital Water Using an Amoeba Co-Culture Procedure.</title>
        <authorList>
            <person name="Benamar S."/>
            <person name="La Scola B."/>
            <person name="Croce O."/>
        </authorList>
    </citation>
    <scope>NUCLEOTIDE SEQUENCE [LARGE SCALE GENOMIC DNA]</scope>
    <source>
        <strain evidence="7 8">76713</strain>
    </source>
</reference>
<evidence type="ECO:0000313" key="7">
    <source>
        <dbReference type="EMBL" id="CEG09030.1"/>
    </source>
</evidence>
<dbReference type="EMBL" id="CCAZ020000001">
    <property type="protein sequence ID" value="CEG09030.1"/>
    <property type="molecule type" value="Genomic_DNA"/>
</dbReference>
<keyword evidence="4 7" id="KW-0067">ATP-binding</keyword>
<sequence>MGVVQMKTMTSARAVNAAPAVTFRNVTCCFASNAGKRSAEPYTAVKDVSLDILDGEFVSVVGPTGCGKSTLLNVAAGLLKPTSGAIEIFGTSLQGINRDAGYMFQAESLMAWRSALQNVMVGLEYRGVPKKEAHERAMGWLKTVGLAGFEDRYPHQLSGGMRKRVSLAQMLVLDPKIVLLDEPFSALDAQTRVLMENELLTLWAANRKSVLFITHDLEEAISMSDRVVVLSAGPGTHPIAEFTIDLPRPRDVSEIRHTKQFVDLHREIWDVMKEEVLKGYAQSKR</sequence>
<keyword evidence="2" id="KW-0813">Transport</keyword>
<dbReference type="GO" id="GO:0005524">
    <property type="term" value="F:ATP binding"/>
    <property type="evidence" value="ECO:0007669"/>
    <property type="project" value="UniProtKB-KW"/>
</dbReference>
<proteinExistence type="inferred from homology"/>
<dbReference type="Gene3D" id="3.40.50.300">
    <property type="entry name" value="P-loop containing nucleotide triphosphate hydrolases"/>
    <property type="match status" value="1"/>
</dbReference>
<dbReference type="PANTHER" id="PTHR42788">
    <property type="entry name" value="TAURINE IMPORT ATP-BINDING PROTEIN-RELATED"/>
    <property type="match status" value="1"/>
</dbReference>
<dbReference type="SMART" id="SM00382">
    <property type="entry name" value="AAA"/>
    <property type="match status" value="1"/>
</dbReference>
<feature type="domain" description="ABC transporter" evidence="6">
    <location>
        <begin position="21"/>
        <end position="257"/>
    </location>
</feature>
<dbReference type="InterPro" id="IPR027417">
    <property type="entry name" value="P-loop_NTPase"/>
</dbReference>
<organism evidence="7 8">
    <name type="scientific">Afipia felis</name>
    <name type="common">Cat scratch disease bacillus</name>
    <dbReference type="NCBI Taxonomy" id="1035"/>
    <lineage>
        <taxon>Bacteria</taxon>
        <taxon>Pseudomonadati</taxon>
        <taxon>Pseudomonadota</taxon>
        <taxon>Alphaproteobacteria</taxon>
        <taxon>Hyphomicrobiales</taxon>
        <taxon>Nitrobacteraceae</taxon>
        <taxon>Afipia</taxon>
    </lineage>
</organism>
<evidence type="ECO:0000256" key="4">
    <source>
        <dbReference type="ARBA" id="ARBA00022840"/>
    </source>
</evidence>
<evidence type="ECO:0000256" key="2">
    <source>
        <dbReference type="ARBA" id="ARBA00022448"/>
    </source>
</evidence>
<dbReference type="OrthoDB" id="9807242at2"/>
<comment type="similarity">
    <text evidence="1">Belongs to the ABC transporter superfamily.</text>
</comment>
<evidence type="ECO:0000259" key="6">
    <source>
        <dbReference type="PROSITE" id="PS50893"/>
    </source>
</evidence>
<dbReference type="PROSITE" id="PS00211">
    <property type="entry name" value="ABC_TRANSPORTER_1"/>
    <property type="match status" value="1"/>
</dbReference>
<keyword evidence="8" id="KW-1185">Reference proteome</keyword>
<comment type="caution">
    <text evidence="7">The sequence shown here is derived from an EMBL/GenBank/DDBJ whole genome shotgun (WGS) entry which is preliminary data.</text>
</comment>
<dbReference type="SUPFAM" id="SSF52540">
    <property type="entry name" value="P-loop containing nucleoside triphosphate hydrolases"/>
    <property type="match status" value="1"/>
</dbReference>
<dbReference type="InterPro" id="IPR050166">
    <property type="entry name" value="ABC_transporter_ATP-bind"/>
</dbReference>
<dbReference type="RefSeq" id="WP_009340245.1">
    <property type="nucleotide sequence ID" value="NZ_CCAZ020000001.1"/>
</dbReference>
<dbReference type="Pfam" id="PF00005">
    <property type="entry name" value="ABC_tran"/>
    <property type="match status" value="1"/>
</dbReference>
<dbReference type="Proteomes" id="UP000035762">
    <property type="component" value="Unassembled WGS sequence"/>
</dbReference>
<dbReference type="GO" id="GO:0016887">
    <property type="term" value="F:ATP hydrolysis activity"/>
    <property type="evidence" value="ECO:0007669"/>
    <property type="project" value="InterPro"/>
</dbReference>
<dbReference type="InterPro" id="IPR003439">
    <property type="entry name" value="ABC_transporter-like_ATP-bd"/>
</dbReference>
<gene>
    <name evidence="7" type="primary">cmpD_3</name>
    <name evidence="7" type="ORF">BN961_02451</name>
</gene>
<dbReference type="InterPro" id="IPR003593">
    <property type="entry name" value="AAA+_ATPase"/>
</dbReference>
<comment type="function">
    <text evidence="5">Involved in beta-(1--&gt;2)glucan export. Transmembrane domains (TMD) form a pore in the inner membrane and the ATP-binding domain (NBD) is responsible for energy generation.</text>
</comment>
<dbReference type="PANTHER" id="PTHR42788:SF13">
    <property type="entry name" value="ALIPHATIC SULFONATES IMPORT ATP-BINDING PROTEIN SSUB"/>
    <property type="match status" value="1"/>
</dbReference>
<dbReference type="CDD" id="cd03293">
    <property type="entry name" value="ABC_NrtD_SsuB_transporters"/>
    <property type="match status" value="1"/>
</dbReference>
<protein>
    <submittedName>
        <fullName evidence="7">Bicarbonate transport ATP-binding protein CmpD</fullName>
    </submittedName>
</protein>
<dbReference type="AlphaFoldDB" id="A0A090MNP0"/>
<evidence type="ECO:0000256" key="3">
    <source>
        <dbReference type="ARBA" id="ARBA00022741"/>
    </source>
</evidence>
<dbReference type="InterPro" id="IPR017871">
    <property type="entry name" value="ABC_transporter-like_CS"/>
</dbReference>
<keyword evidence="3" id="KW-0547">Nucleotide-binding</keyword>
<name>A0A090MNP0_AFIFE</name>
<evidence type="ECO:0000256" key="1">
    <source>
        <dbReference type="ARBA" id="ARBA00005417"/>
    </source>
</evidence>
<evidence type="ECO:0000313" key="8">
    <source>
        <dbReference type="Proteomes" id="UP000035762"/>
    </source>
</evidence>
<evidence type="ECO:0000256" key="5">
    <source>
        <dbReference type="ARBA" id="ARBA00024722"/>
    </source>
</evidence>
<dbReference type="PROSITE" id="PS50893">
    <property type="entry name" value="ABC_TRANSPORTER_2"/>
    <property type="match status" value="1"/>
</dbReference>
<dbReference type="STRING" id="1035.BN961_02451"/>